<dbReference type="InterPro" id="IPR034122">
    <property type="entry name" value="Retropepsin-like_bacterial"/>
</dbReference>
<dbReference type="Gene3D" id="2.40.70.10">
    <property type="entry name" value="Acid Proteases"/>
    <property type="match status" value="2"/>
</dbReference>
<dbReference type="AlphaFoldDB" id="C2G590"/>
<dbReference type="SUPFAM" id="SSF50630">
    <property type="entry name" value="Acid proteases"/>
    <property type="match status" value="1"/>
</dbReference>
<comment type="caution">
    <text evidence="1">The sequence shown here is derived from an EMBL/GenBank/DDBJ whole genome shotgun (WGS) entry which is preliminary data.</text>
</comment>
<accession>C2G590</accession>
<dbReference type="HOGENOM" id="CLU_663335_0_0_10"/>
<proteinExistence type="predicted"/>
<dbReference type="CDD" id="cd05483">
    <property type="entry name" value="retropepsin_like_bacteria"/>
    <property type="match status" value="1"/>
</dbReference>
<dbReference type="Proteomes" id="UP000006241">
    <property type="component" value="Unassembled WGS sequence"/>
</dbReference>
<gene>
    <name evidence="1" type="ORF">HMPREF0765_4746</name>
</gene>
<reference evidence="1 2" key="1">
    <citation type="submission" date="2009-01" db="EMBL/GenBank/DDBJ databases">
        <authorList>
            <person name="Qin X."/>
            <person name="Bachman B."/>
            <person name="Battles P."/>
            <person name="Bell A."/>
            <person name="Bess C."/>
            <person name="Bickham C."/>
            <person name="Chaboub L."/>
            <person name="Chen D."/>
            <person name="Coyle M."/>
            <person name="Deiros D.R."/>
            <person name="Dinh H."/>
            <person name="Forbes L."/>
            <person name="Fowler G."/>
            <person name="Francisco L."/>
            <person name="Fu Q."/>
            <person name="Gubbala S."/>
            <person name="Hale W."/>
            <person name="Han Y."/>
            <person name="Hemphill L."/>
            <person name="Highlander S.K."/>
            <person name="Hirani K."/>
            <person name="Hogues M."/>
            <person name="Jackson L."/>
            <person name="Jakkamsetti A."/>
            <person name="Javaid M."/>
            <person name="Jiang H."/>
            <person name="Korchina V."/>
            <person name="Kovar C."/>
            <person name="Lara F."/>
            <person name="Lee S."/>
            <person name="Mata R."/>
            <person name="Mathew T."/>
            <person name="Moen C."/>
            <person name="Morales K."/>
            <person name="Munidasa M."/>
            <person name="Nazareth L."/>
            <person name="Ngo R."/>
            <person name="Nguyen L."/>
            <person name="Okwuonu G."/>
            <person name="Ongeri F."/>
            <person name="Patil S."/>
            <person name="Petrosino J."/>
            <person name="Pham C."/>
            <person name="Pham P."/>
            <person name="Pu L.-L."/>
            <person name="Puazo M."/>
            <person name="Raj R."/>
            <person name="Reid J."/>
            <person name="Rouhana J."/>
            <person name="Saada N."/>
            <person name="Shang Y."/>
            <person name="Simmons D."/>
            <person name="Thornton R."/>
            <person name="Warren J."/>
            <person name="Weissenberger G."/>
            <person name="Zhang J."/>
            <person name="Zhang L."/>
            <person name="Zhou C."/>
            <person name="Zhu D."/>
            <person name="Muzny D."/>
            <person name="Worley K."/>
            <person name="Gibbs R."/>
        </authorList>
    </citation>
    <scope>NUCLEOTIDE SEQUENCE [LARGE SCALE GENOMIC DNA]</scope>
    <source>
        <strain evidence="1 2">ATCC 33300</strain>
    </source>
</reference>
<dbReference type="EMBL" id="ACHB01000101">
    <property type="protein sequence ID" value="EEI89599.1"/>
    <property type="molecule type" value="Genomic_DNA"/>
</dbReference>
<name>C2G590_SPHSI</name>
<protein>
    <recommendedName>
        <fullName evidence="3">Peptidase A2 domain-containing protein</fullName>
    </recommendedName>
</protein>
<evidence type="ECO:0000313" key="2">
    <source>
        <dbReference type="Proteomes" id="UP000006241"/>
    </source>
</evidence>
<evidence type="ECO:0000313" key="1">
    <source>
        <dbReference type="EMBL" id="EEI89599.1"/>
    </source>
</evidence>
<dbReference type="InterPro" id="IPR021109">
    <property type="entry name" value="Peptidase_aspartic_dom_sf"/>
</dbReference>
<evidence type="ECO:0008006" key="3">
    <source>
        <dbReference type="Google" id="ProtNLM"/>
    </source>
</evidence>
<organism evidence="1 2">
    <name type="scientific">Sphingobacterium spiritivorum ATCC 33300</name>
    <dbReference type="NCBI Taxonomy" id="525372"/>
    <lineage>
        <taxon>Bacteria</taxon>
        <taxon>Pseudomonadati</taxon>
        <taxon>Bacteroidota</taxon>
        <taxon>Sphingobacteriia</taxon>
        <taxon>Sphingobacteriales</taxon>
        <taxon>Sphingobacteriaceae</taxon>
        <taxon>Sphingobacterium</taxon>
    </lineage>
</organism>
<sequence length="504" mass="56213">MIKEEIKKIRMLFTILIMTLINNVFAQQDHKLVQQIRQAFKDKNSANLKAALAPSFSIAGNTQQGAVRYLDHILSSYPAENVRFISTQKQDSGHKVAIEISKTDKSTVQTAFYTDSADRMLYLDLFDQLYGMNRYQTSRLRAKIPFENHDGTIILSVKINDFKRPLRLLFDTGADGMAVSQQLADEIGLKVTRQNNASVVGGNMQIQVSDNNTISLDTLKLQGQGIAIFPEMHRETDGIIGNSLVKRFITKVDYDKCELLLYDFGDYQYEQQGHAIPVEMPAGLLIIPGNLEIRAGKSYTGNFVFDTGASYSLICFRPFVRTNRLLVSGFKPEYQGTTASMGMVSPTFTGRSHNFSFSHLPAVPNLPVTLMAGGANNENWKPEFDGSIGVRLISRYNFTINLQNREIYLEPNHLYPYPQDFSIGSYLFGYDSEGKLRLLSVVGAADEKVKLATGAAISSINGIPTHTFLKDKTALESILNLEKGTAITIESQSDTVTQSYTINR</sequence>
<dbReference type="Pfam" id="PF13650">
    <property type="entry name" value="Asp_protease_2"/>
    <property type="match status" value="1"/>
</dbReference>